<sequence length="115" mass="13459">MEFAFSIVFLIIGMVMGILQVMFLIKQQNVAKYNTFKISKHLEAKLSYIEDGRVSLYYNEMLIDYVLGSREGVLYWYIVGNEGLYVVNRLKSTYEIYADINAVPQKHENNFKEII</sequence>
<accession>A0A927WBV3</accession>
<proteinExistence type="predicted"/>
<protein>
    <submittedName>
        <fullName evidence="2">Uncharacterized protein</fullName>
    </submittedName>
</protein>
<evidence type="ECO:0000313" key="3">
    <source>
        <dbReference type="Proteomes" id="UP000768462"/>
    </source>
</evidence>
<keyword evidence="1" id="KW-0472">Membrane</keyword>
<keyword evidence="1" id="KW-1133">Transmembrane helix</keyword>
<organism evidence="2 3">
    <name type="scientific">Clostridium sulfidigenes</name>
    <dbReference type="NCBI Taxonomy" id="318464"/>
    <lineage>
        <taxon>Bacteria</taxon>
        <taxon>Bacillati</taxon>
        <taxon>Bacillota</taxon>
        <taxon>Clostridia</taxon>
        <taxon>Eubacteriales</taxon>
        <taxon>Clostridiaceae</taxon>
        <taxon>Clostridium</taxon>
    </lineage>
</organism>
<dbReference type="AlphaFoldDB" id="A0A927WBV3"/>
<feature type="transmembrane region" description="Helical" evidence="1">
    <location>
        <begin position="6"/>
        <end position="25"/>
    </location>
</feature>
<name>A0A927WBV3_9CLOT</name>
<gene>
    <name evidence="2" type="ORF">E7215_12225</name>
</gene>
<dbReference type="Proteomes" id="UP000768462">
    <property type="component" value="Unassembled WGS sequence"/>
</dbReference>
<keyword evidence="1" id="KW-0812">Transmembrane</keyword>
<dbReference type="EMBL" id="SVCM01000142">
    <property type="protein sequence ID" value="MBE6060922.1"/>
    <property type="molecule type" value="Genomic_DNA"/>
</dbReference>
<comment type="caution">
    <text evidence="2">The sequence shown here is derived from an EMBL/GenBank/DDBJ whole genome shotgun (WGS) entry which is preliminary data.</text>
</comment>
<evidence type="ECO:0000256" key="1">
    <source>
        <dbReference type="SAM" id="Phobius"/>
    </source>
</evidence>
<reference evidence="2" key="1">
    <citation type="submission" date="2019-04" db="EMBL/GenBank/DDBJ databases">
        <title>Evolution of Biomass-Degrading Anaerobic Consortia Revealed by Metagenomics.</title>
        <authorList>
            <person name="Peng X."/>
        </authorList>
    </citation>
    <scope>NUCLEOTIDE SEQUENCE</scope>
    <source>
        <strain evidence="2">SIG254</strain>
    </source>
</reference>
<evidence type="ECO:0000313" key="2">
    <source>
        <dbReference type="EMBL" id="MBE6060922.1"/>
    </source>
</evidence>